<feature type="domain" description="HTH tetR-type" evidence="5">
    <location>
        <begin position="12"/>
        <end position="72"/>
    </location>
</feature>
<comment type="caution">
    <text evidence="6">The sequence shown here is derived from an EMBL/GenBank/DDBJ whole genome shotgun (WGS) entry which is preliminary data.</text>
</comment>
<dbReference type="Pfam" id="PF00440">
    <property type="entry name" value="TetR_N"/>
    <property type="match status" value="1"/>
</dbReference>
<dbReference type="AlphaFoldDB" id="A0A395M1U3"/>
<proteinExistence type="predicted"/>
<keyword evidence="2 4" id="KW-0238">DNA-binding</keyword>
<evidence type="ECO:0000256" key="4">
    <source>
        <dbReference type="PROSITE-ProRule" id="PRU00335"/>
    </source>
</evidence>
<dbReference type="InterPro" id="IPR036271">
    <property type="entry name" value="Tet_transcr_reg_TetR-rel_C_sf"/>
</dbReference>
<evidence type="ECO:0000256" key="1">
    <source>
        <dbReference type="ARBA" id="ARBA00023015"/>
    </source>
</evidence>
<dbReference type="SUPFAM" id="SSF46689">
    <property type="entry name" value="Homeodomain-like"/>
    <property type="match status" value="1"/>
</dbReference>
<dbReference type="PANTHER" id="PTHR30328:SF54">
    <property type="entry name" value="HTH-TYPE TRANSCRIPTIONAL REPRESSOR SCO4008"/>
    <property type="match status" value="1"/>
</dbReference>
<dbReference type="InterPro" id="IPR001647">
    <property type="entry name" value="HTH_TetR"/>
</dbReference>
<dbReference type="InterPro" id="IPR041474">
    <property type="entry name" value="NicS_C"/>
</dbReference>
<dbReference type="FunFam" id="1.10.10.60:FF:000141">
    <property type="entry name" value="TetR family transcriptional regulator"/>
    <property type="match status" value="1"/>
</dbReference>
<dbReference type="InterPro" id="IPR023772">
    <property type="entry name" value="DNA-bd_HTH_TetR-type_CS"/>
</dbReference>
<evidence type="ECO:0000313" key="6">
    <source>
        <dbReference type="EMBL" id="RFM23884.1"/>
    </source>
</evidence>
<dbReference type="PROSITE" id="PS01081">
    <property type="entry name" value="HTH_TETR_1"/>
    <property type="match status" value="1"/>
</dbReference>
<accession>A0A395M1U3</accession>
<dbReference type="EMBL" id="PHFL01000054">
    <property type="protein sequence ID" value="RFM23884.1"/>
    <property type="molecule type" value="Genomic_DNA"/>
</dbReference>
<dbReference type="InterPro" id="IPR009057">
    <property type="entry name" value="Homeodomain-like_sf"/>
</dbReference>
<reference evidence="6 7" key="1">
    <citation type="journal article" date="2011" name="ISME J.">
        <title>Community ecology of hot spring cyanobacterial mats: predominant populations and their functional potential.</title>
        <authorList>
            <person name="Klatt C.G."/>
            <person name="Wood J.M."/>
            <person name="Rusch D.B."/>
            <person name="Bateson M.M."/>
            <person name="Hamamura N."/>
            <person name="Heidelberg J.F."/>
            <person name="Grossman A.R."/>
            <person name="Bhaya D."/>
            <person name="Cohan F.M."/>
            <person name="Kuhl M."/>
            <person name="Bryant D.A."/>
            <person name="Ward D.M."/>
        </authorList>
    </citation>
    <scope>NUCLEOTIDE SEQUENCE [LARGE SCALE GENOMIC DNA]</scope>
    <source>
        <strain evidence="6">OS</strain>
    </source>
</reference>
<organism evidence="6 7">
    <name type="scientific">Candidatus Thermochlorobacter aerophilus</name>
    <dbReference type="NCBI Taxonomy" id="1868324"/>
    <lineage>
        <taxon>Bacteria</taxon>
        <taxon>Pseudomonadati</taxon>
        <taxon>Chlorobiota</taxon>
        <taxon>Chlorobiia</taxon>
        <taxon>Chlorobiales</taxon>
        <taxon>Candidatus Thermochlorobacteriaceae</taxon>
        <taxon>Candidatus Thermochlorobacter</taxon>
    </lineage>
</organism>
<protein>
    <submittedName>
        <fullName evidence="6">TetR/AcrR family transcriptional regulator</fullName>
    </submittedName>
</protein>
<evidence type="ECO:0000313" key="7">
    <source>
        <dbReference type="Proteomes" id="UP000266389"/>
    </source>
</evidence>
<dbReference type="Proteomes" id="UP000266389">
    <property type="component" value="Unassembled WGS sequence"/>
</dbReference>
<dbReference type="SUPFAM" id="SSF48498">
    <property type="entry name" value="Tetracyclin repressor-like, C-terminal domain"/>
    <property type="match status" value="1"/>
</dbReference>
<keyword evidence="3" id="KW-0804">Transcription</keyword>
<evidence type="ECO:0000256" key="2">
    <source>
        <dbReference type="ARBA" id="ARBA00023125"/>
    </source>
</evidence>
<evidence type="ECO:0000259" key="5">
    <source>
        <dbReference type="PROSITE" id="PS50977"/>
    </source>
</evidence>
<keyword evidence="1" id="KW-0805">Transcription regulation</keyword>
<sequence length="233" mass="26969">MSIAERKERERAERRQAILKAAKEVFFKHGFEHASMDMIAAESELAKGTIYLYFKSKEELYVSLAEEGLTVIDSMVNEALRNAKTIEEKLLAHTEAYYDFAQTHPAYMRIFMAIHAGVLNDKVEPERLAQLQDAKWKRFRQVEELLKEGIAQRIFRPDINPREVVLMVWSSITGAIMMTSEGCHRTTVFEGIDRRKFVRDISQVFLEYIKLKPEPSRIAESQKTRTKGTVPLL</sequence>
<feature type="DNA-binding region" description="H-T-H motif" evidence="4">
    <location>
        <begin position="35"/>
        <end position="54"/>
    </location>
</feature>
<dbReference type="GO" id="GO:0003677">
    <property type="term" value="F:DNA binding"/>
    <property type="evidence" value="ECO:0007669"/>
    <property type="project" value="UniProtKB-UniRule"/>
</dbReference>
<dbReference type="PRINTS" id="PR00455">
    <property type="entry name" value="HTHTETR"/>
</dbReference>
<evidence type="ECO:0000256" key="3">
    <source>
        <dbReference type="ARBA" id="ARBA00023163"/>
    </source>
</evidence>
<dbReference type="PANTHER" id="PTHR30328">
    <property type="entry name" value="TRANSCRIPTIONAL REPRESSOR"/>
    <property type="match status" value="1"/>
</dbReference>
<dbReference type="Gene3D" id="1.10.357.10">
    <property type="entry name" value="Tetracycline Repressor, domain 2"/>
    <property type="match status" value="1"/>
</dbReference>
<dbReference type="InterPro" id="IPR050109">
    <property type="entry name" value="HTH-type_TetR-like_transc_reg"/>
</dbReference>
<dbReference type="Pfam" id="PF17938">
    <property type="entry name" value="TetR_C_29"/>
    <property type="match status" value="1"/>
</dbReference>
<gene>
    <name evidence="6" type="ORF">D0433_08675</name>
</gene>
<name>A0A395M1U3_9BACT</name>
<dbReference type="Gene3D" id="1.10.10.60">
    <property type="entry name" value="Homeodomain-like"/>
    <property type="match status" value="1"/>
</dbReference>
<dbReference type="PROSITE" id="PS50977">
    <property type="entry name" value="HTH_TETR_2"/>
    <property type="match status" value="1"/>
</dbReference>